<comment type="function">
    <text evidence="2">Antitoxin component of a type II toxin-antitoxin (TA) system.</text>
</comment>
<evidence type="ECO:0000256" key="2">
    <source>
        <dbReference type="RuleBase" id="RU362080"/>
    </source>
</evidence>
<dbReference type="InterPro" id="IPR036165">
    <property type="entry name" value="YefM-like_sf"/>
</dbReference>
<name>A0A1H4C3H9_9GAMM</name>
<reference evidence="3 4" key="1">
    <citation type="submission" date="2016-10" db="EMBL/GenBank/DDBJ databases">
        <authorList>
            <person name="de Groot N.N."/>
        </authorList>
    </citation>
    <scope>NUCLEOTIDE SEQUENCE [LARGE SCALE GENOMIC DNA]</scope>
    <source>
        <strain evidence="3 4">DSM 21228</strain>
    </source>
</reference>
<dbReference type="InterPro" id="IPR051416">
    <property type="entry name" value="phD-YefM_TA_antitoxins"/>
</dbReference>
<evidence type="ECO:0000256" key="1">
    <source>
        <dbReference type="ARBA" id="ARBA00009981"/>
    </source>
</evidence>
<dbReference type="Proteomes" id="UP000199397">
    <property type="component" value="Unassembled WGS sequence"/>
</dbReference>
<dbReference type="InterPro" id="IPR006442">
    <property type="entry name" value="Antitoxin_Phd/YefM"/>
</dbReference>
<organism evidence="3 4">
    <name type="scientific">Thiothrix caldifontis</name>
    <dbReference type="NCBI Taxonomy" id="525918"/>
    <lineage>
        <taxon>Bacteria</taxon>
        <taxon>Pseudomonadati</taxon>
        <taxon>Pseudomonadota</taxon>
        <taxon>Gammaproteobacteria</taxon>
        <taxon>Thiotrichales</taxon>
        <taxon>Thiotrichaceae</taxon>
        <taxon>Thiothrix</taxon>
    </lineage>
</organism>
<comment type="similarity">
    <text evidence="1 2">Belongs to the phD/YefM antitoxin family.</text>
</comment>
<dbReference type="Gene3D" id="3.40.1620.10">
    <property type="entry name" value="YefM-like domain"/>
    <property type="match status" value="1"/>
</dbReference>
<dbReference type="OrthoDB" id="557859at2"/>
<dbReference type="NCBIfam" id="TIGR01552">
    <property type="entry name" value="phd_fam"/>
    <property type="match status" value="1"/>
</dbReference>
<gene>
    <name evidence="3" type="ORF">SAMN05660964_01845</name>
</gene>
<dbReference type="RefSeq" id="WP_093067763.1">
    <property type="nucleotide sequence ID" value="NZ_FNQP01000009.1"/>
</dbReference>
<evidence type="ECO:0000313" key="3">
    <source>
        <dbReference type="EMBL" id="SEA54843.1"/>
    </source>
</evidence>
<dbReference type="Pfam" id="PF02604">
    <property type="entry name" value="PhdYeFM_antitox"/>
    <property type="match status" value="1"/>
</dbReference>
<dbReference type="PANTHER" id="PTHR35377">
    <property type="entry name" value="ANTITOXIN VAPB49-RELATED-RELATED"/>
    <property type="match status" value="1"/>
</dbReference>
<accession>A0A1H4C3H9</accession>
<dbReference type="SUPFAM" id="SSF143120">
    <property type="entry name" value="YefM-like"/>
    <property type="match status" value="1"/>
</dbReference>
<dbReference type="AlphaFoldDB" id="A0A1H4C3H9"/>
<dbReference type="EMBL" id="FNQP01000009">
    <property type="protein sequence ID" value="SEA54843.1"/>
    <property type="molecule type" value="Genomic_DNA"/>
</dbReference>
<sequence length="92" mass="10315">MHVAVRELKNRFSEYLKYAQAGEEIIVTTHGNPVARLTRLAPNLQLRASQPLDKLAWVRRGQAGKKLGLPAAQRIRLTDGVSLSDLLREDRA</sequence>
<protein>
    <recommendedName>
        <fullName evidence="2">Antitoxin</fullName>
    </recommendedName>
</protein>
<evidence type="ECO:0000313" key="4">
    <source>
        <dbReference type="Proteomes" id="UP000199397"/>
    </source>
</evidence>
<keyword evidence="4" id="KW-1185">Reference proteome</keyword>
<dbReference type="STRING" id="525918.SAMN05660964_01845"/>
<proteinExistence type="inferred from homology"/>